<dbReference type="CDD" id="cd00090">
    <property type="entry name" value="HTH_ARSR"/>
    <property type="match status" value="1"/>
</dbReference>
<dbReference type="InterPro" id="IPR019888">
    <property type="entry name" value="Tscrpt_reg_AsnC-like"/>
</dbReference>
<evidence type="ECO:0000313" key="6">
    <source>
        <dbReference type="Proteomes" id="UP000281372"/>
    </source>
</evidence>
<dbReference type="PANTHER" id="PTHR30154:SF53">
    <property type="entry name" value="HTH-TYPE TRANSCRIPTIONAL REGULATOR LRPC"/>
    <property type="match status" value="1"/>
</dbReference>
<dbReference type="Pfam" id="PF01037">
    <property type="entry name" value="AsnC_trans_reg"/>
    <property type="match status" value="1"/>
</dbReference>
<keyword evidence="3" id="KW-0804">Transcription</keyword>
<evidence type="ECO:0000313" key="5">
    <source>
        <dbReference type="EMBL" id="RMN33509.1"/>
    </source>
</evidence>
<dbReference type="GO" id="GO:0005829">
    <property type="term" value="C:cytosol"/>
    <property type="evidence" value="ECO:0007669"/>
    <property type="project" value="TreeGrafter"/>
</dbReference>
<dbReference type="PRINTS" id="PR00033">
    <property type="entry name" value="HTHASNC"/>
</dbReference>
<dbReference type="InterPro" id="IPR011991">
    <property type="entry name" value="ArsR-like_HTH"/>
</dbReference>
<dbReference type="SUPFAM" id="SSF46785">
    <property type="entry name" value="Winged helix' DNA-binding domain"/>
    <property type="match status" value="1"/>
</dbReference>
<gene>
    <name evidence="5" type="ORF">ALQ64_100284</name>
</gene>
<dbReference type="InterPro" id="IPR019885">
    <property type="entry name" value="Tscrpt_reg_HTH_AsnC-type_CS"/>
</dbReference>
<proteinExistence type="predicted"/>
<accession>A0A3M3LDU3</accession>
<dbReference type="PROSITE" id="PS00519">
    <property type="entry name" value="HTH_ASNC_1"/>
    <property type="match status" value="1"/>
</dbReference>
<dbReference type="AlphaFoldDB" id="A0A3M3LDU3"/>
<dbReference type="SMART" id="SM00344">
    <property type="entry name" value="HTH_ASNC"/>
    <property type="match status" value="1"/>
</dbReference>
<dbReference type="InterPro" id="IPR036390">
    <property type="entry name" value="WH_DNA-bd_sf"/>
</dbReference>
<dbReference type="EMBL" id="RBOW01000373">
    <property type="protein sequence ID" value="RMN33509.1"/>
    <property type="molecule type" value="Genomic_DNA"/>
</dbReference>
<dbReference type="InterPro" id="IPR011008">
    <property type="entry name" value="Dimeric_a/b-barrel"/>
</dbReference>
<keyword evidence="1" id="KW-0805">Transcription regulation</keyword>
<dbReference type="Gene3D" id="1.10.10.10">
    <property type="entry name" value="Winged helix-like DNA-binding domain superfamily/Winged helix DNA-binding domain"/>
    <property type="match status" value="1"/>
</dbReference>
<sequence length="226" mass="25497">MAKYEVTAAWSGSGIIIMVDLLYEGQKRILSRKPCLIRSITFESMLVRHHDLLFENHSLRCERHPMTLDKYDRILLDELLKNGRASFAQLAKQVNLSAPAVAERVAKLEASGVITGYEAKVDLSKVGLPIQCIIELRMGSHGNQQAYKELWKIPELIQCYRVTGDPCVIMRAAVDSMPHLEDLINRIAKFGFSKTSIVLSTAVERSLPSDYLTRQEKPEIKNRADA</sequence>
<organism evidence="5 6">
    <name type="scientific">Pseudomonas cannabina</name>
    <dbReference type="NCBI Taxonomy" id="86840"/>
    <lineage>
        <taxon>Bacteria</taxon>
        <taxon>Pseudomonadati</taxon>
        <taxon>Pseudomonadota</taxon>
        <taxon>Gammaproteobacteria</taxon>
        <taxon>Pseudomonadales</taxon>
        <taxon>Pseudomonadaceae</taxon>
        <taxon>Pseudomonas</taxon>
    </lineage>
</organism>
<dbReference type="InterPro" id="IPR036388">
    <property type="entry name" value="WH-like_DNA-bd_sf"/>
</dbReference>
<dbReference type="GO" id="GO:0043565">
    <property type="term" value="F:sequence-specific DNA binding"/>
    <property type="evidence" value="ECO:0007669"/>
    <property type="project" value="InterPro"/>
</dbReference>
<dbReference type="InterPro" id="IPR019887">
    <property type="entry name" value="Tscrpt_reg_AsnC/Lrp_C"/>
</dbReference>
<evidence type="ECO:0000256" key="3">
    <source>
        <dbReference type="ARBA" id="ARBA00023163"/>
    </source>
</evidence>
<name>A0A3M3LDU3_PSECA</name>
<dbReference type="PROSITE" id="PS50956">
    <property type="entry name" value="HTH_ASNC_2"/>
    <property type="match status" value="1"/>
</dbReference>
<dbReference type="PANTHER" id="PTHR30154">
    <property type="entry name" value="LEUCINE-RESPONSIVE REGULATORY PROTEIN"/>
    <property type="match status" value="1"/>
</dbReference>
<dbReference type="GO" id="GO:0006355">
    <property type="term" value="P:regulation of DNA-templated transcription"/>
    <property type="evidence" value="ECO:0007669"/>
    <property type="project" value="UniProtKB-ARBA"/>
</dbReference>
<evidence type="ECO:0000259" key="4">
    <source>
        <dbReference type="PROSITE" id="PS50956"/>
    </source>
</evidence>
<dbReference type="Proteomes" id="UP000281372">
    <property type="component" value="Unassembled WGS sequence"/>
</dbReference>
<reference evidence="5 6" key="1">
    <citation type="submission" date="2018-08" db="EMBL/GenBank/DDBJ databases">
        <title>Recombination of ecologically and evolutionarily significant loci maintains genetic cohesion in the Pseudomonas syringae species complex.</title>
        <authorList>
            <person name="Dillon M."/>
            <person name="Thakur S."/>
            <person name="Almeida R.N.D."/>
            <person name="Weir B.S."/>
            <person name="Guttman D.S."/>
        </authorList>
    </citation>
    <scope>NUCLEOTIDE SEQUENCE [LARGE SCALE GENOMIC DNA]</scope>
    <source>
        <strain evidence="5 6">ICMP 2821</strain>
    </source>
</reference>
<dbReference type="GO" id="GO:0043200">
    <property type="term" value="P:response to amino acid"/>
    <property type="evidence" value="ECO:0007669"/>
    <property type="project" value="TreeGrafter"/>
</dbReference>
<dbReference type="SUPFAM" id="SSF54909">
    <property type="entry name" value="Dimeric alpha+beta barrel"/>
    <property type="match status" value="1"/>
</dbReference>
<dbReference type="InterPro" id="IPR000485">
    <property type="entry name" value="AsnC-type_HTH_dom"/>
</dbReference>
<protein>
    <submittedName>
        <fullName evidence="5">Transcription regulator AsnC</fullName>
    </submittedName>
</protein>
<dbReference type="Gene3D" id="3.30.70.920">
    <property type="match status" value="1"/>
</dbReference>
<dbReference type="Pfam" id="PF13404">
    <property type="entry name" value="HTH_AsnC-type"/>
    <property type="match status" value="1"/>
</dbReference>
<evidence type="ECO:0000256" key="2">
    <source>
        <dbReference type="ARBA" id="ARBA00023125"/>
    </source>
</evidence>
<evidence type="ECO:0000256" key="1">
    <source>
        <dbReference type="ARBA" id="ARBA00023015"/>
    </source>
</evidence>
<keyword evidence="2" id="KW-0238">DNA-binding</keyword>
<feature type="domain" description="HTH asnC-type" evidence="4">
    <location>
        <begin position="68"/>
        <end position="129"/>
    </location>
</feature>
<comment type="caution">
    <text evidence="5">The sequence shown here is derived from an EMBL/GenBank/DDBJ whole genome shotgun (WGS) entry which is preliminary data.</text>
</comment>